<dbReference type="EMBL" id="MDTQ01000001">
    <property type="protein sequence ID" value="ODC04757.1"/>
    <property type="molecule type" value="Genomic_DNA"/>
</dbReference>
<feature type="region of interest" description="Disordered" evidence="1">
    <location>
        <begin position="347"/>
        <end position="394"/>
    </location>
</feature>
<dbReference type="InterPro" id="IPR001296">
    <property type="entry name" value="Glyco_trans_1"/>
</dbReference>
<dbReference type="SUPFAM" id="SSF53756">
    <property type="entry name" value="UDP-Glycosyltransferase/glycogen phosphorylase"/>
    <property type="match status" value="1"/>
</dbReference>
<dbReference type="PANTHER" id="PTHR12526">
    <property type="entry name" value="GLYCOSYLTRANSFERASE"/>
    <property type="match status" value="1"/>
</dbReference>
<dbReference type="STRING" id="197479.BFW38_15695"/>
<gene>
    <name evidence="3" type="ORF">BFW38_15695</name>
</gene>
<dbReference type="CDD" id="cd03801">
    <property type="entry name" value="GT4_PimA-like"/>
    <property type="match status" value="1"/>
</dbReference>
<dbReference type="GO" id="GO:0016757">
    <property type="term" value="F:glycosyltransferase activity"/>
    <property type="evidence" value="ECO:0007669"/>
    <property type="project" value="InterPro"/>
</dbReference>
<dbReference type="RefSeq" id="WP_068999741.1">
    <property type="nucleotide sequence ID" value="NZ_MDTQ01000001.1"/>
</dbReference>
<feature type="compositionally biased region" description="Polar residues" evidence="1">
    <location>
        <begin position="385"/>
        <end position="394"/>
    </location>
</feature>
<feature type="domain" description="Glycosyl transferase family 1" evidence="2">
    <location>
        <begin position="164"/>
        <end position="317"/>
    </location>
</feature>
<feature type="compositionally biased region" description="Low complexity" evidence="1">
    <location>
        <begin position="347"/>
        <end position="359"/>
    </location>
</feature>
<dbReference type="AlphaFoldDB" id="A0A1E2VCN8"/>
<dbReference type="Gene3D" id="3.40.50.2000">
    <property type="entry name" value="Glycogen Phosphorylase B"/>
    <property type="match status" value="2"/>
</dbReference>
<dbReference type="PANTHER" id="PTHR12526:SF634">
    <property type="entry name" value="BLL3361 PROTEIN"/>
    <property type="match status" value="1"/>
</dbReference>
<organism evidence="3 4">
    <name type="scientific">Terasakiispira papahanaumokuakeensis</name>
    <dbReference type="NCBI Taxonomy" id="197479"/>
    <lineage>
        <taxon>Bacteria</taxon>
        <taxon>Pseudomonadati</taxon>
        <taxon>Pseudomonadota</taxon>
        <taxon>Gammaproteobacteria</taxon>
        <taxon>Oceanospirillales</taxon>
        <taxon>Terasakiispira</taxon>
    </lineage>
</organism>
<evidence type="ECO:0000313" key="4">
    <source>
        <dbReference type="Proteomes" id="UP000094291"/>
    </source>
</evidence>
<dbReference type="Pfam" id="PF00534">
    <property type="entry name" value="Glycos_transf_1"/>
    <property type="match status" value="1"/>
</dbReference>
<comment type="caution">
    <text evidence="3">The sequence shown here is derived from an EMBL/GenBank/DDBJ whole genome shotgun (WGS) entry which is preliminary data.</text>
</comment>
<protein>
    <recommendedName>
        <fullName evidence="2">Glycosyl transferase family 1 domain-containing protein</fullName>
    </recommendedName>
</protein>
<reference evidence="3 4" key="1">
    <citation type="submission" date="2016-08" db="EMBL/GenBank/DDBJ databases">
        <authorList>
            <person name="Seilhamer J.J."/>
        </authorList>
    </citation>
    <scope>NUCLEOTIDE SEQUENCE [LARGE SCALE GENOMIC DNA]</scope>
    <source>
        <strain evidence="3 4">PH27A</strain>
    </source>
</reference>
<proteinExistence type="predicted"/>
<sequence length="394" mass="44678">MRVLHVNLSTHFGEAELQTEHLIRALAAATPMVQHLVCHKESVLNQRLRNTERLMIHHTSHRWFNHNLPTVDLVHVHEPHGLGWAWWHKRRTGTDYVVTWRNAARLQDNKKNREYFESASTAIAISRVIQRHLLETSWCGVRRIPDSFIHLPNSAMNVTRLRGEFEGKFIIGHIGEANEKVKGQRVLLEAARELRREMPDALFLFIGDGPDLEKLKEESADMENVQWAGEQKNLGDYLSVMNVFAYPARSEPFGTILLNAMDYQVPIVASQVDGIPDLIQNNRTGLLFPKAQPGPLADALRQLYRDTGLRNQLAREAHGQLKHFSLKAMVINHINLYRQWLMPDTPVETETAETEASSPEADKAPSEVASPEVATSEEVELDTPDTPQSNNGST</sequence>
<keyword evidence="4" id="KW-1185">Reference proteome</keyword>
<name>A0A1E2VCN8_9GAMM</name>
<accession>A0A1E2VCN8</accession>
<evidence type="ECO:0000259" key="2">
    <source>
        <dbReference type="Pfam" id="PF00534"/>
    </source>
</evidence>
<evidence type="ECO:0000256" key="1">
    <source>
        <dbReference type="SAM" id="MobiDB-lite"/>
    </source>
</evidence>
<dbReference type="OrthoDB" id="9795746at2"/>
<evidence type="ECO:0000313" key="3">
    <source>
        <dbReference type="EMBL" id="ODC04757.1"/>
    </source>
</evidence>
<dbReference type="GO" id="GO:1901135">
    <property type="term" value="P:carbohydrate derivative metabolic process"/>
    <property type="evidence" value="ECO:0007669"/>
    <property type="project" value="UniProtKB-ARBA"/>
</dbReference>
<dbReference type="Proteomes" id="UP000094291">
    <property type="component" value="Unassembled WGS sequence"/>
</dbReference>